<dbReference type="GO" id="GO:0006357">
    <property type="term" value="P:regulation of transcription by RNA polymerase II"/>
    <property type="evidence" value="ECO:0007669"/>
    <property type="project" value="InterPro"/>
</dbReference>
<dbReference type="CDD" id="cd14687">
    <property type="entry name" value="bZIP_ATF2"/>
    <property type="match status" value="1"/>
</dbReference>
<comment type="caution">
    <text evidence="6">The sequence shown here is derived from an EMBL/GenBank/DDBJ whole genome shotgun (WGS) entry which is preliminary data.</text>
</comment>
<dbReference type="AlphaFoldDB" id="A0A2U3DSP0"/>
<evidence type="ECO:0000259" key="5">
    <source>
        <dbReference type="PROSITE" id="PS50217"/>
    </source>
</evidence>
<dbReference type="EMBL" id="LCWV01000036">
    <property type="protein sequence ID" value="PWI65255.1"/>
    <property type="molecule type" value="Genomic_DNA"/>
</dbReference>
<keyword evidence="2" id="KW-0238">DNA-binding</keyword>
<evidence type="ECO:0000256" key="3">
    <source>
        <dbReference type="ARBA" id="ARBA00023163"/>
    </source>
</evidence>
<organism evidence="6 7">
    <name type="scientific">Purpureocillium lilacinum</name>
    <name type="common">Paecilomyces lilacinus</name>
    <dbReference type="NCBI Taxonomy" id="33203"/>
    <lineage>
        <taxon>Eukaryota</taxon>
        <taxon>Fungi</taxon>
        <taxon>Dikarya</taxon>
        <taxon>Ascomycota</taxon>
        <taxon>Pezizomycotina</taxon>
        <taxon>Sordariomycetes</taxon>
        <taxon>Hypocreomycetidae</taxon>
        <taxon>Hypocreales</taxon>
        <taxon>Ophiocordycipitaceae</taxon>
        <taxon>Purpureocillium</taxon>
    </lineage>
</organism>
<keyword evidence="1" id="KW-0805">Transcription regulation</keyword>
<accession>A0A2U3DSP0</accession>
<feature type="region of interest" description="Disordered" evidence="4">
    <location>
        <begin position="1"/>
        <end position="23"/>
    </location>
</feature>
<dbReference type="GO" id="GO:0003677">
    <property type="term" value="F:DNA binding"/>
    <property type="evidence" value="ECO:0007669"/>
    <property type="project" value="UniProtKB-KW"/>
</dbReference>
<evidence type="ECO:0000256" key="4">
    <source>
        <dbReference type="SAM" id="MobiDB-lite"/>
    </source>
</evidence>
<gene>
    <name evidence="6" type="ORF">PCL_07305</name>
</gene>
<evidence type="ECO:0000256" key="2">
    <source>
        <dbReference type="ARBA" id="ARBA00023125"/>
    </source>
</evidence>
<dbReference type="Gene3D" id="1.20.5.170">
    <property type="match status" value="1"/>
</dbReference>
<feature type="region of interest" description="Disordered" evidence="4">
    <location>
        <begin position="182"/>
        <end position="279"/>
    </location>
</feature>
<dbReference type="Pfam" id="PF00170">
    <property type="entry name" value="bZIP_1"/>
    <property type="match status" value="1"/>
</dbReference>
<dbReference type="SMART" id="SM00338">
    <property type="entry name" value="BRLZ"/>
    <property type="match status" value="1"/>
</dbReference>
<reference evidence="6 7" key="1">
    <citation type="journal article" date="2016" name="Front. Microbiol.">
        <title>Genome and transcriptome sequences reveal the specific parasitism of the nematophagous Purpureocillium lilacinum 36-1.</title>
        <authorList>
            <person name="Xie J."/>
            <person name="Li S."/>
            <person name="Mo C."/>
            <person name="Xiao X."/>
            <person name="Peng D."/>
            <person name="Wang G."/>
            <person name="Xiao Y."/>
        </authorList>
    </citation>
    <scope>NUCLEOTIDE SEQUENCE [LARGE SCALE GENOMIC DNA]</scope>
    <source>
        <strain evidence="6 7">36-1</strain>
    </source>
</reference>
<proteinExistence type="predicted"/>
<feature type="compositionally biased region" description="Basic and acidic residues" evidence="4">
    <location>
        <begin position="264"/>
        <end position="279"/>
    </location>
</feature>
<name>A0A2U3DSP0_PURLI</name>
<feature type="domain" description="BZIP" evidence="5">
    <location>
        <begin position="242"/>
        <end position="305"/>
    </location>
</feature>
<sequence>MRLEFASSHPPDFSPQRSATEIPSGPELSILQQLFLPPVLMQLRTSQESTHGTGISVGMNSTLLAPSDPFDLRLRDNDKPISFNQLGCQWNGAYSLDNGLMMKEQESLPVSTDVFGGNGFSLPCLDGPLADLDAGKYATGDRSDNGAQFADLFCTRTNSSPMDGSSPSGSSSILAENVAVDATGPSESLSPKAKPTTIQKRGRSRKSQPAPDAAAVSKSEAGTKSRCRPSTRSDAEASGANHPKVLHVREKNRIAAGKCRSRRRQEEEKLKSKHENLEQEHRRLSEAVSELMAETYLLKNMLMAHGSCDCRLIQDYLKESASDWVAKKLKASASPSAASPSS</sequence>
<dbReference type="InterPro" id="IPR000837">
    <property type="entry name" value="AP-1"/>
</dbReference>
<protein>
    <recommendedName>
        <fullName evidence="5">BZIP domain-containing protein</fullName>
    </recommendedName>
</protein>
<dbReference type="PANTHER" id="PTHR23351">
    <property type="entry name" value="FOS TRANSCRIPTION FACTOR-RELATED"/>
    <property type="match status" value="1"/>
</dbReference>
<dbReference type="PROSITE" id="PS50217">
    <property type="entry name" value="BZIP"/>
    <property type="match status" value="1"/>
</dbReference>
<evidence type="ECO:0000256" key="1">
    <source>
        <dbReference type="ARBA" id="ARBA00023015"/>
    </source>
</evidence>
<evidence type="ECO:0000313" key="7">
    <source>
        <dbReference type="Proteomes" id="UP000245956"/>
    </source>
</evidence>
<keyword evidence="3" id="KW-0804">Transcription</keyword>
<dbReference type="InterPro" id="IPR046347">
    <property type="entry name" value="bZIP_sf"/>
</dbReference>
<evidence type="ECO:0000313" key="6">
    <source>
        <dbReference type="EMBL" id="PWI65255.1"/>
    </source>
</evidence>
<dbReference type="PANTHER" id="PTHR23351:SF24">
    <property type="entry name" value="ACTIVATING TRANSCRIPTION FACTOR 3-RELATED"/>
    <property type="match status" value="1"/>
</dbReference>
<dbReference type="InterPro" id="IPR004827">
    <property type="entry name" value="bZIP"/>
</dbReference>
<dbReference type="GO" id="GO:0003700">
    <property type="term" value="F:DNA-binding transcription factor activity"/>
    <property type="evidence" value="ECO:0007669"/>
    <property type="project" value="InterPro"/>
</dbReference>
<dbReference type="SUPFAM" id="SSF57959">
    <property type="entry name" value="Leucine zipper domain"/>
    <property type="match status" value="1"/>
</dbReference>
<dbReference type="Proteomes" id="UP000245956">
    <property type="component" value="Unassembled WGS sequence"/>
</dbReference>